<dbReference type="AlphaFoldDB" id="A2GJX6"/>
<keyword evidence="4 5" id="KW-0472">Membrane</keyword>
<keyword evidence="2 5" id="KW-0812">Transmembrane</keyword>
<dbReference type="InParanoid" id="A2GJX6"/>
<dbReference type="PANTHER" id="PTHR16201:SF11">
    <property type="entry name" value="PQ-LOOP REPEAT-CONTAINING PROTEIN"/>
    <property type="match status" value="1"/>
</dbReference>
<dbReference type="PANTHER" id="PTHR16201">
    <property type="entry name" value="SEVEN TRANSMEMBRANE PROTEIN 1-RELATED"/>
    <property type="match status" value="1"/>
</dbReference>
<comment type="subcellular location">
    <subcellularLocation>
        <location evidence="1">Membrane</location>
        <topology evidence="1">Multi-pass membrane protein</topology>
    </subcellularLocation>
</comment>
<name>A2GJX6_TRIV3</name>
<gene>
    <name evidence="6" type="ORF">TVAG_140300</name>
</gene>
<dbReference type="InterPro" id="IPR006603">
    <property type="entry name" value="PQ-loop_rpt"/>
</dbReference>
<feature type="transmembrane region" description="Helical" evidence="5">
    <location>
        <begin position="89"/>
        <end position="112"/>
    </location>
</feature>
<dbReference type="OrthoDB" id="19344at2759"/>
<feature type="transmembrane region" description="Helical" evidence="5">
    <location>
        <begin position="118"/>
        <end position="141"/>
    </location>
</feature>
<evidence type="ECO:0000256" key="3">
    <source>
        <dbReference type="ARBA" id="ARBA00022989"/>
    </source>
</evidence>
<feature type="transmembrane region" description="Helical" evidence="5">
    <location>
        <begin position="21"/>
        <end position="47"/>
    </location>
</feature>
<dbReference type="KEGG" id="tva:4740172"/>
<accession>A2GJX6</accession>
<organism evidence="6 7">
    <name type="scientific">Trichomonas vaginalis (strain ATCC PRA-98 / G3)</name>
    <dbReference type="NCBI Taxonomy" id="412133"/>
    <lineage>
        <taxon>Eukaryota</taxon>
        <taxon>Metamonada</taxon>
        <taxon>Parabasalia</taxon>
        <taxon>Trichomonadida</taxon>
        <taxon>Trichomonadidae</taxon>
        <taxon>Trichomonas</taxon>
    </lineage>
</organism>
<dbReference type="RefSeq" id="XP_001295472.1">
    <property type="nucleotide sequence ID" value="XM_001295471.1"/>
</dbReference>
<evidence type="ECO:0000256" key="2">
    <source>
        <dbReference type="ARBA" id="ARBA00022692"/>
    </source>
</evidence>
<dbReference type="Gene3D" id="1.20.1280.290">
    <property type="match status" value="1"/>
</dbReference>
<dbReference type="InterPro" id="IPR051415">
    <property type="entry name" value="LAAT-1"/>
</dbReference>
<sequence length="172" mass="19443">MIYFDKEVREKRDRIKIKRERIQILVLNTSLFASFIIAFLIFVIIGLTSGFSGSGNNKFGKTLGIVNAAINVLIWMPQIITTCKLKDSGSLSIIMLILQAPGGLISTAFMAFGQKENWTTWLPIFCSCCQQIILLTICIIYECRKRKNKVDVTKPAELDVQQYTEPTDNQSI</sequence>
<dbReference type="VEuPathDB" id="TrichDB:TVAG_140300"/>
<keyword evidence="7" id="KW-1185">Reference proteome</keyword>
<evidence type="ECO:0000313" key="6">
    <source>
        <dbReference type="EMBL" id="EAX82542.1"/>
    </source>
</evidence>
<dbReference type="EMBL" id="DS116613">
    <property type="protein sequence ID" value="EAX82542.1"/>
    <property type="molecule type" value="Genomic_DNA"/>
</dbReference>
<reference evidence="6" key="1">
    <citation type="submission" date="2006-10" db="EMBL/GenBank/DDBJ databases">
        <authorList>
            <person name="Amadeo P."/>
            <person name="Zhao Q."/>
            <person name="Wortman J."/>
            <person name="Fraser-Liggett C."/>
            <person name="Carlton J."/>
        </authorList>
    </citation>
    <scope>NUCLEOTIDE SEQUENCE</scope>
    <source>
        <strain evidence="6">G3</strain>
    </source>
</reference>
<dbReference type="SMR" id="A2GJX6"/>
<reference evidence="6" key="2">
    <citation type="journal article" date="2007" name="Science">
        <title>Draft genome sequence of the sexually transmitted pathogen Trichomonas vaginalis.</title>
        <authorList>
            <person name="Carlton J.M."/>
            <person name="Hirt R.P."/>
            <person name="Silva J.C."/>
            <person name="Delcher A.L."/>
            <person name="Schatz M."/>
            <person name="Zhao Q."/>
            <person name="Wortman J.R."/>
            <person name="Bidwell S.L."/>
            <person name="Alsmark U.C.M."/>
            <person name="Besteiro S."/>
            <person name="Sicheritz-Ponten T."/>
            <person name="Noel C.J."/>
            <person name="Dacks J.B."/>
            <person name="Foster P.G."/>
            <person name="Simillion C."/>
            <person name="Van de Peer Y."/>
            <person name="Miranda-Saavedra D."/>
            <person name="Barton G.J."/>
            <person name="Westrop G.D."/>
            <person name="Mueller S."/>
            <person name="Dessi D."/>
            <person name="Fiori P.L."/>
            <person name="Ren Q."/>
            <person name="Paulsen I."/>
            <person name="Zhang H."/>
            <person name="Bastida-Corcuera F.D."/>
            <person name="Simoes-Barbosa A."/>
            <person name="Brown M.T."/>
            <person name="Hayes R.D."/>
            <person name="Mukherjee M."/>
            <person name="Okumura C.Y."/>
            <person name="Schneider R."/>
            <person name="Smith A.J."/>
            <person name="Vanacova S."/>
            <person name="Villalvazo M."/>
            <person name="Haas B.J."/>
            <person name="Pertea M."/>
            <person name="Feldblyum T.V."/>
            <person name="Utterback T.R."/>
            <person name="Shu C.L."/>
            <person name="Osoegawa K."/>
            <person name="de Jong P.J."/>
            <person name="Hrdy I."/>
            <person name="Horvathova L."/>
            <person name="Zubacova Z."/>
            <person name="Dolezal P."/>
            <person name="Malik S.B."/>
            <person name="Logsdon J.M. Jr."/>
            <person name="Henze K."/>
            <person name="Gupta A."/>
            <person name="Wang C.C."/>
            <person name="Dunne R.L."/>
            <person name="Upcroft J.A."/>
            <person name="Upcroft P."/>
            <person name="White O."/>
            <person name="Salzberg S.L."/>
            <person name="Tang P."/>
            <person name="Chiu C.-H."/>
            <person name="Lee Y.-S."/>
            <person name="Embley T.M."/>
            <person name="Coombs G.H."/>
            <person name="Mottram J.C."/>
            <person name="Tachezy J."/>
            <person name="Fraser-Liggett C.M."/>
            <person name="Johnson P.J."/>
        </authorList>
    </citation>
    <scope>NUCLEOTIDE SEQUENCE [LARGE SCALE GENOMIC DNA]</scope>
    <source>
        <strain evidence="6">G3</strain>
    </source>
</reference>
<feature type="transmembrane region" description="Helical" evidence="5">
    <location>
        <begin position="59"/>
        <end position="77"/>
    </location>
</feature>
<protein>
    <recommendedName>
        <fullName evidence="8">PQ loop repeat family protein</fullName>
    </recommendedName>
</protein>
<evidence type="ECO:0008006" key="8">
    <source>
        <dbReference type="Google" id="ProtNLM"/>
    </source>
</evidence>
<keyword evidence="3 5" id="KW-1133">Transmembrane helix</keyword>
<evidence type="ECO:0000256" key="5">
    <source>
        <dbReference type="SAM" id="Phobius"/>
    </source>
</evidence>
<dbReference type="Proteomes" id="UP000001542">
    <property type="component" value="Unassembled WGS sequence"/>
</dbReference>
<dbReference type="VEuPathDB" id="TrichDB:TVAGG3_0371050"/>
<dbReference type="GO" id="GO:0016020">
    <property type="term" value="C:membrane"/>
    <property type="evidence" value="ECO:0000318"/>
    <property type="project" value="GO_Central"/>
</dbReference>
<evidence type="ECO:0000256" key="1">
    <source>
        <dbReference type="ARBA" id="ARBA00004141"/>
    </source>
</evidence>
<evidence type="ECO:0000256" key="4">
    <source>
        <dbReference type="ARBA" id="ARBA00023136"/>
    </source>
</evidence>
<evidence type="ECO:0000313" key="7">
    <source>
        <dbReference type="Proteomes" id="UP000001542"/>
    </source>
</evidence>
<dbReference type="Pfam" id="PF04193">
    <property type="entry name" value="PQ-loop"/>
    <property type="match status" value="1"/>
</dbReference>
<proteinExistence type="predicted"/>